<dbReference type="GO" id="GO:0009228">
    <property type="term" value="P:thiamine biosynthetic process"/>
    <property type="evidence" value="ECO:0007669"/>
    <property type="project" value="UniProtKB-KW"/>
</dbReference>
<dbReference type="GO" id="GO:0008972">
    <property type="term" value="F:phosphomethylpyrimidine kinase activity"/>
    <property type="evidence" value="ECO:0007669"/>
    <property type="project" value="InterPro"/>
</dbReference>
<dbReference type="GO" id="GO:0005829">
    <property type="term" value="C:cytosol"/>
    <property type="evidence" value="ECO:0007669"/>
    <property type="project" value="TreeGrafter"/>
</dbReference>
<dbReference type="Gene3D" id="3.20.20.70">
    <property type="entry name" value="Aldolase class I"/>
    <property type="match status" value="1"/>
</dbReference>
<dbReference type="Gene3D" id="3.40.1190.20">
    <property type="match status" value="1"/>
</dbReference>
<comment type="pathway">
    <text evidence="2">Cofactor biosynthesis; thiamine diphosphate biosynthesis.</text>
</comment>
<proteinExistence type="predicted"/>
<dbReference type="PANTHER" id="PTHR20858">
    <property type="entry name" value="PHOSPHOMETHYLPYRIMIDINE KINASE"/>
    <property type="match status" value="1"/>
</dbReference>
<dbReference type="Pfam" id="PF02581">
    <property type="entry name" value="TMP-TENI"/>
    <property type="match status" value="1"/>
</dbReference>
<dbReference type="AlphaFoldDB" id="A0A7V8JRE3"/>
<comment type="cofactor">
    <cofactor evidence="1">
        <name>Mg(2+)</name>
        <dbReference type="ChEBI" id="CHEBI:18420"/>
    </cofactor>
</comment>
<evidence type="ECO:0000256" key="4">
    <source>
        <dbReference type="ARBA" id="ARBA00023268"/>
    </source>
</evidence>
<dbReference type="EC" id="2.7.1.49" evidence="3"/>
<evidence type="ECO:0000256" key="1">
    <source>
        <dbReference type="ARBA" id="ARBA00001946"/>
    </source>
</evidence>
<feature type="domain" description="Pyridoxamine kinase/Phosphomethylpyrimidine kinase" evidence="6">
    <location>
        <begin position="24"/>
        <end position="278"/>
    </location>
</feature>
<dbReference type="GO" id="GO:0008902">
    <property type="term" value="F:hydroxymethylpyrimidine kinase activity"/>
    <property type="evidence" value="ECO:0007669"/>
    <property type="project" value="UniProtKB-EC"/>
</dbReference>
<accession>A0A7V8JRE3</accession>
<evidence type="ECO:0000259" key="6">
    <source>
        <dbReference type="Pfam" id="PF08543"/>
    </source>
</evidence>
<evidence type="ECO:0000256" key="3">
    <source>
        <dbReference type="ARBA" id="ARBA00012135"/>
    </source>
</evidence>
<evidence type="ECO:0000259" key="5">
    <source>
        <dbReference type="Pfam" id="PF02581"/>
    </source>
</evidence>
<reference evidence="8" key="1">
    <citation type="journal article" date="2020" name="MBio">
        <title>Horizontal gene transfer to a defensive symbiont with a reduced genome amongst a multipartite beetle microbiome.</title>
        <authorList>
            <person name="Waterworth S.C."/>
            <person name="Florez L.V."/>
            <person name="Rees E.R."/>
            <person name="Hertweck C."/>
            <person name="Kaltenpoth M."/>
            <person name="Kwan J.C."/>
        </authorList>
    </citation>
    <scope>NUCLEOTIDE SEQUENCE [LARGE SCALE GENOMIC DNA]</scope>
</reference>
<dbReference type="GO" id="GO:0009229">
    <property type="term" value="P:thiamine diphosphate biosynthetic process"/>
    <property type="evidence" value="ECO:0007669"/>
    <property type="project" value="UniProtKB-UniPathway"/>
</dbReference>
<sequence length="552" mass="57162">MSGLTDTNGAATPRPIVWSIAGSDSGGGAGIQADLRAFGLMGVHGCTAIAAVTAQNSVAVTHIEAVAPDVLDAQLAALAADLPPAVIKTGMLASADNVRVVARWVRRLRQDRPEAPVALVIDPVRRASTGAELGGQALREALLAELLPLATLVKPNQAEAAWLAGQGGHVSALAAQLRRQGAGAVVITGGDTQASEALPEAADWSLDWLDTPQAHGWLAAPRVATPHNHGTGCTFASTAAAALAHGYCEADAIVIAKMLATNGLRHGYAAGAGAGPVNAQAGFGLQADALPLLEPDLQRLPGSAHRRSRPELPPLASAWMGLYPVVDTADWVERVLAAGVRTVQLRIKAEALDALAVEGVDAYAYLDEQIARSVRAARAVNAQLFINDHWEAAVAHGAYGVHLGQEDLFSADLDAIRRAGLRLGLSTHSYWEVCRARAESPSYIACGPIHATVTKDMPWWPQGPGNLAYWSAALREPVVGIAGMDEARSLEAARCGAHGIAVLRGITHAPDPESAIAVLTRAIDAGRAAPPLAPPALARPTLRGPVAAVLAD</sequence>
<dbReference type="InterPro" id="IPR013785">
    <property type="entry name" value="Aldolase_TIM"/>
</dbReference>
<gene>
    <name evidence="7" type="primary">thiE</name>
    <name evidence="7" type="ORF">GAK30_00615</name>
</gene>
<evidence type="ECO:0000313" key="7">
    <source>
        <dbReference type="EMBL" id="KAF1023162.1"/>
    </source>
</evidence>
<dbReference type="NCBIfam" id="TIGR00097">
    <property type="entry name" value="HMP-P_kinase"/>
    <property type="match status" value="1"/>
</dbReference>
<dbReference type="InterPro" id="IPR004399">
    <property type="entry name" value="HMP/HMP-P_kinase_dom"/>
</dbReference>
<dbReference type="CDD" id="cd00564">
    <property type="entry name" value="TMP_TenI"/>
    <property type="match status" value="1"/>
</dbReference>
<dbReference type="InterPro" id="IPR022998">
    <property type="entry name" value="ThiamineP_synth_TenI"/>
</dbReference>
<dbReference type="Pfam" id="PF08543">
    <property type="entry name" value="Phos_pyr_kin"/>
    <property type="match status" value="1"/>
</dbReference>
<dbReference type="UniPathway" id="UPA00060">
    <property type="reaction ID" value="UER00138"/>
</dbReference>
<dbReference type="InterPro" id="IPR013749">
    <property type="entry name" value="PM/HMP-P_kinase-1"/>
</dbReference>
<dbReference type="SUPFAM" id="SSF53613">
    <property type="entry name" value="Ribokinase-like"/>
    <property type="match status" value="1"/>
</dbReference>
<feature type="domain" description="Thiamine phosphate synthase/TenI" evidence="5">
    <location>
        <begin position="328"/>
        <end position="506"/>
    </location>
</feature>
<protein>
    <recommendedName>
        <fullName evidence="3">hydroxymethylpyrimidine kinase</fullName>
        <ecNumber evidence="3">2.7.1.49</ecNumber>
    </recommendedName>
</protein>
<evidence type="ECO:0000256" key="2">
    <source>
        <dbReference type="ARBA" id="ARBA00004948"/>
    </source>
</evidence>
<dbReference type="EMBL" id="WNDQ01000006">
    <property type="protein sequence ID" value="KAF1023162.1"/>
    <property type="molecule type" value="Genomic_DNA"/>
</dbReference>
<name>A0A7V8JRE3_9BURK</name>
<organism evidence="7 8">
    <name type="scientific">Paracidovorax wautersii</name>
    <dbReference type="NCBI Taxonomy" id="1177982"/>
    <lineage>
        <taxon>Bacteria</taxon>
        <taxon>Pseudomonadati</taxon>
        <taxon>Pseudomonadota</taxon>
        <taxon>Betaproteobacteria</taxon>
        <taxon>Burkholderiales</taxon>
        <taxon>Comamonadaceae</taxon>
        <taxon>Paracidovorax</taxon>
    </lineage>
</organism>
<dbReference type="InterPro" id="IPR036206">
    <property type="entry name" value="ThiamineP_synth_sf"/>
</dbReference>
<dbReference type="PANTHER" id="PTHR20858:SF17">
    <property type="entry name" value="HYDROXYMETHYLPYRIMIDINE_PHOSPHOMETHYLPYRIMIDINE KINASE THI20-RELATED"/>
    <property type="match status" value="1"/>
</dbReference>
<keyword evidence="4" id="KW-0511">Multifunctional enzyme</keyword>
<dbReference type="Proteomes" id="UP000461670">
    <property type="component" value="Unassembled WGS sequence"/>
</dbReference>
<dbReference type="SUPFAM" id="SSF51391">
    <property type="entry name" value="Thiamin phosphate synthase"/>
    <property type="match status" value="1"/>
</dbReference>
<evidence type="ECO:0000313" key="8">
    <source>
        <dbReference type="Proteomes" id="UP000461670"/>
    </source>
</evidence>
<comment type="caution">
    <text evidence="7">The sequence shown here is derived from an EMBL/GenBank/DDBJ whole genome shotgun (WGS) entry which is preliminary data.</text>
</comment>
<dbReference type="InterPro" id="IPR029056">
    <property type="entry name" value="Ribokinase-like"/>
</dbReference>